<evidence type="ECO:0000313" key="1">
    <source>
        <dbReference type="EMBL" id="QIM18937.1"/>
    </source>
</evidence>
<evidence type="ECO:0008006" key="3">
    <source>
        <dbReference type="Google" id="ProtNLM"/>
    </source>
</evidence>
<dbReference type="EMBL" id="CP049933">
    <property type="protein sequence ID" value="QIM18937.1"/>
    <property type="molecule type" value="Genomic_DNA"/>
</dbReference>
<proteinExistence type="predicted"/>
<organism evidence="1 2">
    <name type="scientific">Leucobacter coleopterorum</name>
    <dbReference type="NCBI Taxonomy" id="2714933"/>
    <lineage>
        <taxon>Bacteria</taxon>
        <taxon>Bacillati</taxon>
        <taxon>Actinomycetota</taxon>
        <taxon>Actinomycetes</taxon>
        <taxon>Micrococcales</taxon>
        <taxon>Microbacteriaceae</taxon>
        <taxon>Leucobacter</taxon>
    </lineage>
</organism>
<gene>
    <name evidence="1" type="ORF">G7066_10725</name>
</gene>
<sequence length="362" mass="40363">MPQSEPVTHSKIAHLKRSLVRTQDLLWSGLTERDITHHVKTGDIIRLRRSWYTGQETWTSASMANQHLLAMIAASGAAETTPVFSHRSAATLHGLPVWSAWMERVFNKPPDKLTDPKVVALTKPARHGTVSGFLSIHRGELGPEEVGSVAGFTCTSAVRTIIDLARTEPFGIALACTDSLLNKLFSTNRVIDETSWHEWRAQLIAYTLNHPRRRGMAVVRNLAILSDPGSESPLESVSRLRMHQLGIRVELQTPIPAENGGTLYLDFKLPDFNVFGECDGKVKYFNTDMLNGRSAAEVVHEEKLRHDWIEGTTSMRGIRWGAKDLTTAAVFARRLRAFRIEVPGRPTLEFGKDIATFLGRLA</sequence>
<dbReference type="Proteomes" id="UP000503441">
    <property type="component" value="Chromosome"/>
</dbReference>
<protein>
    <recommendedName>
        <fullName evidence="3">Transcriptional regulator, AbiEi antitoxin, Type IV TA system</fullName>
    </recommendedName>
</protein>
<name>A0ABX6K115_9MICO</name>
<dbReference type="RefSeq" id="WP_166331011.1">
    <property type="nucleotide sequence ID" value="NZ_CP049933.1"/>
</dbReference>
<keyword evidence="2" id="KW-1185">Reference proteome</keyword>
<evidence type="ECO:0000313" key="2">
    <source>
        <dbReference type="Proteomes" id="UP000503441"/>
    </source>
</evidence>
<reference evidence="1 2" key="1">
    <citation type="submission" date="2020-03" db="EMBL/GenBank/DDBJ databases">
        <title>Leucobacter sp. nov., isolated from beetles.</title>
        <authorList>
            <person name="Hyun D.-W."/>
            <person name="Bae J.-W."/>
        </authorList>
    </citation>
    <scope>NUCLEOTIDE SEQUENCE [LARGE SCALE GENOMIC DNA]</scope>
    <source>
        <strain evidence="1 2">HDW9A</strain>
    </source>
</reference>
<accession>A0ABX6K115</accession>